<evidence type="ECO:0000313" key="2">
    <source>
        <dbReference type="EMBL" id="PNW83595.1"/>
    </source>
</evidence>
<name>A0A2K3DST2_CHLRE</name>
<dbReference type="KEGG" id="cre:CHLRE_05g236300v5"/>
<dbReference type="InParanoid" id="A0A2K3DST2"/>
<feature type="region of interest" description="Disordered" evidence="1">
    <location>
        <begin position="245"/>
        <end position="266"/>
    </location>
</feature>
<feature type="region of interest" description="Disordered" evidence="1">
    <location>
        <begin position="1307"/>
        <end position="1341"/>
    </location>
</feature>
<dbReference type="Proteomes" id="UP000006906">
    <property type="component" value="Chromosome 5"/>
</dbReference>
<gene>
    <name evidence="2" type="ORF">CHLRE_05g236300v5</name>
</gene>
<feature type="region of interest" description="Disordered" evidence="1">
    <location>
        <begin position="1375"/>
        <end position="1399"/>
    </location>
</feature>
<feature type="compositionally biased region" description="Low complexity" evidence="1">
    <location>
        <begin position="603"/>
        <end position="614"/>
    </location>
</feature>
<dbReference type="Gramene" id="PNW83595">
    <property type="protein sequence ID" value="PNW83595"/>
    <property type="gene ID" value="CHLRE_05g236300v5"/>
</dbReference>
<organism evidence="2 3">
    <name type="scientific">Chlamydomonas reinhardtii</name>
    <name type="common">Chlamydomonas smithii</name>
    <dbReference type="NCBI Taxonomy" id="3055"/>
    <lineage>
        <taxon>Eukaryota</taxon>
        <taxon>Viridiplantae</taxon>
        <taxon>Chlorophyta</taxon>
        <taxon>core chlorophytes</taxon>
        <taxon>Chlorophyceae</taxon>
        <taxon>CS clade</taxon>
        <taxon>Chlamydomonadales</taxon>
        <taxon>Chlamydomonadaceae</taxon>
        <taxon>Chlamydomonas</taxon>
    </lineage>
</organism>
<evidence type="ECO:0000313" key="3">
    <source>
        <dbReference type="Proteomes" id="UP000006906"/>
    </source>
</evidence>
<feature type="compositionally biased region" description="Low complexity" evidence="1">
    <location>
        <begin position="245"/>
        <end position="259"/>
    </location>
</feature>
<sequence>MDDDSNSASNRGFRNVSLGLPGWESERREALLSDDDFSIVDAMSASSSSALDNVTRVLDRATARGRLAEAVEPNPLFVNLSCKWWHASRSKEFKFCGGSCKLWRPRAEAFSGSGVRYRAVDFCLAKLMETDGEAAVAADPSGGTGSGTSPLAAAAGLRQLVLHGRLGLLVGRSSLAEVLVQVVERLQDPELLAAALDVLQCLLSTEALGSRRCAPAAVAAVMDRCLGLCRSAACALDAAFTATASSGSSSSAEPQQQPQRQREQPPLKAEAPLALAAVGFLKGPLAALSQLPPEQRAQLAADVTALLRAQVHMGAAAGDGRGCSSRSSSSSRGSSDSAASAAAGVADCLELMRALLQQDAAAVAAAVASSTGGAATSAAACSAALGAGCLPVMCAVLRASSSLAKPQEQAAAGDVGGAVVGGMQLTPVQDLVLWCLINIANISGSVTTSCSAQPAQQGSPQAQMLSAGGTALLLPLLRAPAAAKRVLQLLICLAAADGPEAQRQMTAALAEACARCPEMQRQLVGAAGSCVTELQQQRPRPVASSQQLQLLLESVAAVVQGQRSVATGLLLPDWGGLPLVRAALRCLGVGGGGGASRATVPDSSSRSSSCSGPSTTPLVTAALRLLRQLLLRCGPPPHSSLPTTYGELVRALVRLNGLDDVDNSLRLGCLHACLVHGSGSSPSGRLPLRREAALSLHAALGDGDLLEQLAALLAVAMERHKQDEEAGAGSSSSSSERISTSRAASCHARQVELLQLTACVLDAAWLVAAAEGGSSSAGGAAADANVGAAAAGGQAPRPAAVRTPAAFVMRLAVAAVPFAARKVRDLLADTDSAEPPAASEPPQLEILLRALHAAVAALLATPGGAAVMRETDGCVAGDLVGDLVPLLLGVRARAATAAPVPAGSSSSSSSTIASLALQILVMLSTTSDSGDVAFLAEAIMCSQVQQVEEHGPPLPAVWSRLMAAAVPVVRGALPPDVCAVLLAPVAAEAAGSEAGGEAGDLACGEAGGGEAHSAAASAADVLACWREAARVPDEDFIFAVQQLGLALLSGGSTASQQHQQQQEHQQQQQDSAQLCTDHAACVTLFALGFVQQATSSVSARMTTGTEGWLLAAAARLLRPLASQLPRAQLAMLVRALTLRVAGGSGMYGSLAAECRLPVLLCLAACVENPLLRAEDWPQLACRGYGALCDHLVEAIQQDSGPAAGDTPQQQIQQRMEQQRADRLLLLRLACRWCLRAASRPILKQQLQQLACSSLQAALQSAAASQPPAAPACPSAAFVAALYCLAECQLAVCEGPLTALYSAPPSPLKEVKGQPLPSPLPAPMPEHRGQGQRSGGASSATVAAGLDTQEAERVLLLATLVQRANAVLAQHLPMESLGSSSDDSSAGGGSGSGGGTCDAAVQSQTQLPSPSGQLLLLLRAVVCGGRWAAQLSSLQQQAHEAKCDTLRNRLQGRVDQLQGQLKDRDRRHGGG</sequence>
<dbReference type="EMBL" id="CM008966">
    <property type="protein sequence ID" value="PNW83595.1"/>
    <property type="molecule type" value="Genomic_DNA"/>
</dbReference>
<dbReference type="GeneID" id="66053381"/>
<dbReference type="PANTHER" id="PTHR24330">
    <property type="entry name" value="HOMEOBOX PROTEIN BARH-LIKE"/>
    <property type="match status" value="1"/>
</dbReference>
<reference evidence="2 3" key="1">
    <citation type="journal article" date="2007" name="Science">
        <title>The Chlamydomonas genome reveals the evolution of key animal and plant functions.</title>
        <authorList>
            <person name="Merchant S.S."/>
            <person name="Prochnik S.E."/>
            <person name="Vallon O."/>
            <person name="Harris E.H."/>
            <person name="Karpowicz S.J."/>
            <person name="Witman G.B."/>
            <person name="Terry A."/>
            <person name="Salamov A."/>
            <person name="Fritz-Laylin L.K."/>
            <person name="Marechal-Drouard L."/>
            <person name="Marshall W.F."/>
            <person name="Qu L.H."/>
            <person name="Nelson D.R."/>
            <person name="Sanderfoot A.A."/>
            <person name="Spalding M.H."/>
            <person name="Kapitonov V.V."/>
            <person name="Ren Q."/>
            <person name="Ferris P."/>
            <person name="Lindquist E."/>
            <person name="Shapiro H."/>
            <person name="Lucas S.M."/>
            <person name="Grimwood J."/>
            <person name="Schmutz J."/>
            <person name="Cardol P."/>
            <person name="Cerutti H."/>
            <person name="Chanfreau G."/>
            <person name="Chen C.L."/>
            <person name="Cognat V."/>
            <person name="Croft M.T."/>
            <person name="Dent R."/>
            <person name="Dutcher S."/>
            <person name="Fernandez E."/>
            <person name="Fukuzawa H."/>
            <person name="Gonzalez-Ballester D."/>
            <person name="Gonzalez-Halphen D."/>
            <person name="Hallmann A."/>
            <person name="Hanikenne M."/>
            <person name="Hippler M."/>
            <person name="Inwood W."/>
            <person name="Jabbari K."/>
            <person name="Kalanon M."/>
            <person name="Kuras R."/>
            <person name="Lefebvre P.A."/>
            <person name="Lemaire S.D."/>
            <person name="Lobanov A.V."/>
            <person name="Lohr M."/>
            <person name="Manuell A."/>
            <person name="Meier I."/>
            <person name="Mets L."/>
            <person name="Mittag M."/>
            <person name="Mittelmeier T."/>
            <person name="Moroney J.V."/>
            <person name="Moseley J."/>
            <person name="Napoli C."/>
            <person name="Nedelcu A.M."/>
            <person name="Niyogi K."/>
            <person name="Novoselov S.V."/>
            <person name="Paulsen I.T."/>
            <person name="Pazour G."/>
            <person name="Purton S."/>
            <person name="Ral J.P."/>
            <person name="Riano-Pachon D.M."/>
            <person name="Riekhof W."/>
            <person name="Rymarquis L."/>
            <person name="Schroda M."/>
            <person name="Stern D."/>
            <person name="Umen J."/>
            <person name="Willows R."/>
            <person name="Wilson N."/>
            <person name="Zimmer S.L."/>
            <person name="Allmer J."/>
            <person name="Balk J."/>
            <person name="Bisova K."/>
            <person name="Chen C.J."/>
            <person name="Elias M."/>
            <person name="Gendler K."/>
            <person name="Hauser C."/>
            <person name="Lamb M.R."/>
            <person name="Ledford H."/>
            <person name="Long J.C."/>
            <person name="Minagawa J."/>
            <person name="Page M.D."/>
            <person name="Pan J."/>
            <person name="Pootakham W."/>
            <person name="Roje S."/>
            <person name="Rose A."/>
            <person name="Stahlberg E."/>
            <person name="Terauchi A.M."/>
            <person name="Yang P."/>
            <person name="Ball S."/>
            <person name="Bowler C."/>
            <person name="Dieckmann C.L."/>
            <person name="Gladyshev V.N."/>
            <person name="Green P."/>
            <person name="Jorgensen R."/>
            <person name="Mayfield S."/>
            <person name="Mueller-Roeber B."/>
            <person name="Rajamani S."/>
            <person name="Sayre R.T."/>
            <person name="Brokstein P."/>
            <person name="Dubchak I."/>
            <person name="Goodstein D."/>
            <person name="Hornick L."/>
            <person name="Huang Y.W."/>
            <person name="Jhaveri J."/>
            <person name="Luo Y."/>
            <person name="Martinez D."/>
            <person name="Ngau W.C."/>
            <person name="Otillar B."/>
            <person name="Poliakov A."/>
            <person name="Porter A."/>
            <person name="Szajkowski L."/>
            <person name="Werner G."/>
            <person name="Zhou K."/>
            <person name="Grigoriev I.V."/>
            <person name="Rokhsar D.S."/>
            <person name="Grossman A.R."/>
        </authorList>
    </citation>
    <scope>NUCLEOTIDE SEQUENCE [LARGE SCALE GENOMIC DNA]</scope>
    <source>
        <strain evidence="3">CC-503</strain>
    </source>
</reference>
<feature type="region of interest" description="Disordered" evidence="1">
    <location>
        <begin position="316"/>
        <end position="336"/>
    </location>
</feature>
<accession>A0A2K3DST2</accession>
<dbReference type="OrthoDB" id="563701at2759"/>
<evidence type="ECO:0000256" key="1">
    <source>
        <dbReference type="SAM" id="MobiDB-lite"/>
    </source>
</evidence>
<feature type="region of interest" description="Disordered" evidence="1">
    <location>
        <begin position="594"/>
        <end position="615"/>
    </location>
</feature>
<dbReference type="RefSeq" id="XP_042924825.1">
    <property type="nucleotide sequence ID" value="XM_043062261.1"/>
</dbReference>
<dbReference type="InterPro" id="IPR052145">
    <property type="entry name" value="Mediator/Homeobox_domain"/>
</dbReference>
<protein>
    <submittedName>
        <fullName evidence="2">Uncharacterized protein</fullName>
    </submittedName>
</protein>
<proteinExistence type="predicted"/>
<feature type="compositionally biased region" description="Gly residues" evidence="1">
    <location>
        <begin position="1385"/>
        <end position="1395"/>
    </location>
</feature>
<dbReference type="PANTHER" id="PTHR24330:SF19">
    <property type="entry name" value="MEDIATOR OF RNA POLYMERASE II TRANSCRIPTION SUBUNIT 29"/>
    <property type="match status" value="1"/>
</dbReference>
<feature type="compositionally biased region" description="Low complexity" evidence="1">
    <location>
        <begin position="1375"/>
        <end position="1384"/>
    </location>
</feature>
<keyword evidence="3" id="KW-1185">Reference proteome</keyword>